<dbReference type="PANTHER" id="PTHR11986:SF79">
    <property type="entry name" value="ACETYLORNITHINE AMINOTRANSFERASE, MITOCHONDRIAL"/>
    <property type="match status" value="1"/>
</dbReference>
<organism evidence="6 7">
    <name type="scientific">Enhygromyxa salina</name>
    <dbReference type="NCBI Taxonomy" id="215803"/>
    <lineage>
        <taxon>Bacteria</taxon>
        <taxon>Pseudomonadati</taxon>
        <taxon>Myxococcota</taxon>
        <taxon>Polyangia</taxon>
        <taxon>Nannocystales</taxon>
        <taxon>Nannocystaceae</taxon>
        <taxon>Enhygromyxa</taxon>
    </lineage>
</organism>
<dbReference type="Gene3D" id="3.40.640.10">
    <property type="entry name" value="Type I PLP-dependent aspartate aminotransferase-like (Major domain)"/>
    <property type="match status" value="1"/>
</dbReference>
<comment type="similarity">
    <text evidence="5">Belongs to the class-III pyridoxal-phosphate-dependent aminotransferase family.</text>
</comment>
<keyword evidence="4 5" id="KW-0663">Pyridoxal phosphate</keyword>
<evidence type="ECO:0000256" key="5">
    <source>
        <dbReference type="RuleBase" id="RU003560"/>
    </source>
</evidence>
<name>A0A2S9XCB0_9BACT</name>
<comment type="cofactor">
    <cofactor evidence="1">
        <name>pyridoxal 5'-phosphate</name>
        <dbReference type="ChEBI" id="CHEBI:597326"/>
    </cofactor>
</comment>
<dbReference type="GO" id="GO:0008483">
    <property type="term" value="F:transaminase activity"/>
    <property type="evidence" value="ECO:0007669"/>
    <property type="project" value="UniProtKB-KW"/>
</dbReference>
<dbReference type="SUPFAM" id="SSF53383">
    <property type="entry name" value="PLP-dependent transferases"/>
    <property type="match status" value="1"/>
</dbReference>
<reference evidence="6 7" key="1">
    <citation type="submission" date="2018-03" db="EMBL/GenBank/DDBJ databases">
        <title>Draft Genome Sequences of the Obligatory Marine Myxobacteria Enhygromyxa salina SWB005.</title>
        <authorList>
            <person name="Poehlein A."/>
            <person name="Moghaddam J.A."/>
            <person name="Harms H."/>
            <person name="Alanjari M."/>
            <person name="Koenig G.M."/>
            <person name="Daniel R."/>
            <person name="Schaeberle T.F."/>
        </authorList>
    </citation>
    <scope>NUCLEOTIDE SEQUENCE [LARGE SCALE GENOMIC DNA]</scope>
    <source>
        <strain evidence="6 7">SWB005</strain>
    </source>
</reference>
<keyword evidence="7" id="KW-1185">Reference proteome</keyword>
<dbReference type="PIRSF" id="PIRSF000521">
    <property type="entry name" value="Transaminase_4ab_Lys_Orn"/>
    <property type="match status" value="1"/>
</dbReference>
<dbReference type="InterPro" id="IPR015421">
    <property type="entry name" value="PyrdxlP-dep_Trfase_major"/>
</dbReference>
<keyword evidence="2 6" id="KW-0032">Aminotransferase</keyword>
<dbReference type="InterPro" id="IPR015424">
    <property type="entry name" value="PyrdxlP-dep_Trfase"/>
</dbReference>
<keyword evidence="3 6" id="KW-0808">Transferase</keyword>
<dbReference type="InterPro" id="IPR005814">
    <property type="entry name" value="Aminotrans_3"/>
</dbReference>
<accession>A0A2S9XCB0</accession>
<evidence type="ECO:0000256" key="3">
    <source>
        <dbReference type="ARBA" id="ARBA00022679"/>
    </source>
</evidence>
<dbReference type="Gene3D" id="3.90.1150.10">
    <property type="entry name" value="Aspartate Aminotransferase, domain 1"/>
    <property type="match status" value="1"/>
</dbReference>
<evidence type="ECO:0000256" key="1">
    <source>
        <dbReference type="ARBA" id="ARBA00001933"/>
    </source>
</evidence>
<dbReference type="FunFam" id="3.40.640.10:FF:000004">
    <property type="entry name" value="Acetylornithine aminotransferase"/>
    <property type="match status" value="1"/>
</dbReference>
<dbReference type="InterPro" id="IPR050103">
    <property type="entry name" value="Class-III_PLP-dep_AT"/>
</dbReference>
<dbReference type="PANTHER" id="PTHR11986">
    <property type="entry name" value="AMINOTRANSFERASE CLASS III"/>
    <property type="match status" value="1"/>
</dbReference>
<dbReference type="Proteomes" id="UP000237968">
    <property type="component" value="Unassembled WGS sequence"/>
</dbReference>
<dbReference type="InterPro" id="IPR015422">
    <property type="entry name" value="PyrdxlP-dep_Trfase_small"/>
</dbReference>
<comment type="caution">
    <text evidence="6">The sequence shown here is derived from an EMBL/GenBank/DDBJ whole genome shotgun (WGS) entry which is preliminary data.</text>
</comment>
<evidence type="ECO:0000313" key="7">
    <source>
        <dbReference type="Proteomes" id="UP000237968"/>
    </source>
</evidence>
<proteinExistence type="inferred from homology"/>
<dbReference type="CDD" id="cd00610">
    <property type="entry name" value="OAT_like"/>
    <property type="match status" value="1"/>
</dbReference>
<evidence type="ECO:0000313" key="6">
    <source>
        <dbReference type="EMBL" id="PRP90492.1"/>
    </source>
</evidence>
<evidence type="ECO:0000256" key="4">
    <source>
        <dbReference type="ARBA" id="ARBA00022898"/>
    </source>
</evidence>
<sequence length="415" mass="43547">MEDLRWPTYPGRGIVLDAAVHDEARRGGALRVRDTKGKIYLDAIAGIGSAALGHAHPDWVAAIHRQLETLSAVANTFGHVPQQQLAARLAELFPLARCRSFFANSGAEATEAAIKLALRATGREVIVAFERAFHGRTLGAISLTANPAYRDPYVSCLGEDHARFATMKVLRLPFDDAAALDQAFAEHGERIAAVFVEPIQGEGGVWPASKAFLLRARALCDRHGALLGVDEIQSGCGRSGDWTAWQTIVGDEAAPDIIWLAKALGGSFPIGACLTTAELAQHMGAGTHGTTFGGNPVACAAALATLQIIESEGLRERAAAQLGTLEQIAAQAPNEEVVEIRGAGAMIGIQLGAIDEGRAKQIVPALIEAGVLATTPGGHTLRLLLPYAAGEAELREIWTALAQACAATPKCAGTS</sequence>
<protein>
    <submittedName>
        <fullName evidence="6">Acetylornithine/acetyl-lysine aminotransferase</fullName>
        <ecNumber evidence="6">2.6.1.-</ecNumber>
    </submittedName>
</protein>
<dbReference type="EMBL" id="PVNK01000279">
    <property type="protein sequence ID" value="PRP90492.1"/>
    <property type="molecule type" value="Genomic_DNA"/>
</dbReference>
<dbReference type="Pfam" id="PF00202">
    <property type="entry name" value="Aminotran_3"/>
    <property type="match status" value="1"/>
</dbReference>
<dbReference type="GO" id="GO:0042802">
    <property type="term" value="F:identical protein binding"/>
    <property type="evidence" value="ECO:0007669"/>
    <property type="project" value="TreeGrafter"/>
</dbReference>
<evidence type="ECO:0000256" key="2">
    <source>
        <dbReference type="ARBA" id="ARBA00022576"/>
    </source>
</evidence>
<dbReference type="GO" id="GO:0030170">
    <property type="term" value="F:pyridoxal phosphate binding"/>
    <property type="evidence" value="ECO:0007669"/>
    <property type="project" value="InterPro"/>
</dbReference>
<dbReference type="EC" id="2.6.1.-" evidence="6"/>
<gene>
    <name evidence="6" type="primary">argD_2</name>
    <name evidence="6" type="ORF">ENSA5_64070</name>
</gene>
<dbReference type="AlphaFoldDB" id="A0A2S9XCB0"/>